<evidence type="ECO:0000256" key="6">
    <source>
        <dbReference type="ARBA" id="ARBA00022553"/>
    </source>
</evidence>
<dbReference type="InterPro" id="IPR036412">
    <property type="entry name" value="HAD-like_sf"/>
</dbReference>
<dbReference type="SUPFAM" id="SSF55008">
    <property type="entry name" value="HMA, heavy metal-associated domain"/>
    <property type="match status" value="1"/>
</dbReference>
<dbReference type="InterPro" id="IPR023298">
    <property type="entry name" value="ATPase_P-typ_TM_dom_sf"/>
</dbReference>
<name>A0A8J2VJH7_9BACL</name>
<feature type="transmembrane region" description="Helical" evidence="17">
    <location>
        <begin position="305"/>
        <end position="327"/>
    </location>
</feature>
<dbReference type="InterPro" id="IPR001757">
    <property type="entry name" value="P_typ_ATPase"/>
</dbReference>
<dbReference type="CDD" id="cd00371">
    <property type="entry name" value="HMA"/>
    <property type="match status" value="1"/>
</dbReference>
<comment type="subcellular location">
    <subcellularLocation>
        <location evidence="1">Cell membrane</location>
        <topology evidence="1">Multi-pass membrane protein</topology>
    </subcellularLocation>
</comment>
<keyword evidence="6" id="KW-0597">Phosphoprotein</keyword>
<evidence type="ECO:0000256" key="13">
    <source>
        <dbReference type="ARBA" id="ARBA00023065"/>
    </source>
</evidence>
<dbReference type="PRINTS" id="PR00119">
    <property type="entry name" value="CATATPASE"/>
</dbReference>
<keyword evidence="14 17" id="KW-0472">Membrane</keyword>
<sequence>MEFDIEGMDCSSCAKSIEKHFRALPWVSHIEVHFASGKMRIAHGGTLEGVLKEIRLLGYQAALSSRTKVGNKKSSVWKNNLMLLSGFFLLWGWISSFFPSTAAYATMLYAVSMVIGGWKPARSAYYAVKNRSLDMNALMVGAAIGAVVIGEWLEGAVVVWLFALGNWLQNRTMERTRNSIRELMDLAPGEAWVKTEQGLVRKPVEKVQVGQVIVIKPGEKIPLDGRVTTGTTSVNQAPITGESIPVDKAVGDEVYAGSVNEEGSIEVEVTRLVQDTALAKIIHLVEEAQEKQAPTQSFMDRFARVYTPIVFGTSVLLTLIPPLLGAGEWKEWLYRGLELLVIACPCALVISTPVAIVSAIGNAAKNGVLIKGGTYLEMAGKLKAIAFDKTGTLTEGKPRVAQIIVPDTDEEKVLSIARTIEEHSRHPIAQAIIEEADRRGIASLGGADHKTLVGKGAQAAVDQRVYYAGNEKLFEEKNVPLDAWKKHLETLQSMGHTPVLVGTDEEILGLIAVSDVIRETSKDTIRRLKQDGIQSVMLTGDQEGTARKIASDAGLDQYHAELLPEEKVQAVKNLQQQGWKVGMVGDGMNDAPALATADLGIAMGGVGTDTAMETADVVLMADNLEQLPFTIRLSRKALTIIKQNIVFSVLVKLAALALIFPNWLTLWIAVMSDTGAALLVILNSMRLLRMR</sequence>
<dbReference type="InterPro" id="IPR023299">
    <property type="entry name" value="ATPase_P-typ_cyto_dom_N"/>
</dbReference>
<evidence type="ECO:0000256" key="5">
    <source>
        <dbReference type="ARBA" id="ARBA00022539"/>
    </source>
</evidence>
<evidence type="ECO:0000256" key="12">
    <source>
        <dbReference type="ARBA" id="ARBA00022989"/>
    </source>
</evidence>
<dbReference type="FunFam" id="2.70.150.10:FF:000002">
    <property type="entry name" value="Copper-transporting ATPase 1, putative"/>
    <property type="match status" value="1"/>
</dbReference>
<keyword evidence="8 17" id="KW-0479">Metal-binding</keyword>
<dbReference type="AlphaFoldDB" id="A0A8J2VJH7"/>
<dbReference type="PROSITE" id="PS00154">
    <property type="entry name" value="ATPASE_E1_E2"/>
    <property type="match status" value="1"/>
</dbReference>
<keyword evidence="7 17" id="KW-0812">Transmembrane</keyword>
<dbReference type="EC" id="7.2.2.21" evidence="15"/>
<organism evidence="19 20">
    <name type="scientific">Marinithermofilum abyssi</name>
    <dbReference type="NCBI Taxonomy" id="1571185"/>
    <lineage>
        <taxon>Bacteria</taxon>
        <taxon>Bacillati</taxon>
        <taxon>Bacillota</taxon>
        <taxon>Bacilli</taxon>
        <taxon>Bacillales</taxon>
        <taxon>Thermoactinomycetaceae</taxon>
        <taxon>Marinithermofilum</taxon>
    </lineage>
</organism>
<comment type="similarity">
    <text evidence="2 17">Belongs to the cation transport ATPase (P-type) (TC 3.A.3) family. Type IB subfamily.</text>
</comment>
<feature type="transmembrane region" description="Helical" evidence="17">
    <location>
        <begin position="82"/>
        <end position="115"/>
    </location>
</feature>
<evidence type="ECO:0000256" key="17">
    <source>
        <dbReference type="RuleBase" id="RU362081"/>
    </source>
</evidence>
<comment type="caution">
    <text evidence="19">The sequence shown here is derived from an EMBL/GenBank/DDBJ whole genome shotgun (WGS) entry which is preliminary data.</text>
</comment>
<dbReference type="InterPro" id="IPR059000">
    <property type="entry name" value="ATPase_P-type_domA"/>
</dbReference>
<dbReference type="GO" id="GO:0046872">
    <property type="term" value="F:metal ion binding"/>
    <property type="evidence" value="ECO:0007669"/>
    <property type="project" value="UniProtKB-KW"/>
</dbReference>
<feature type="transmembrane region" description="Helical" evidence="17">
    <location>
        <begin position="135"/>
        <end position="168"/>
    </location>
</feature>
<proteinExistence type="inferred from homology"/>
<dbReference type="EMBL" id="BMHQ01000010">
    <property type="protein sequence ID" value="GGE23519.1"/>
    <property type="molecule type" value="Genomic_DNA"/>
</dbReference>
<gene>
    <name evidence="19" type="ORF">GCM10011571_27030</name>
</gene>
<dbReference type="Pfam" id="PF00122">
    <property type="entry name" value="E1-E2_ATPase"/>
    <property type="match status" value="1"/>
</dbReference>
<dbReference type="Pfam" id="PF00403">
    <property type="entry name" value="HMA"/>
    <property type="match status" value="1"/>
</dbReference>
<evidence type="ECO:0000256" key="15">
    <source>
        <dbReference type="ARBA" id="ARBA00039103"/>
    </source>
</evidence>
<dbReference type="GO" id="GO:0005886">
    <property type="term" value="C:plasma membrane"/>
    <property type="evidence" value="ECO:0007669"/>
    <property type="project" value="UniProtKB-SubCell"/>
</dbReference>
<dbReference type="GO" id="GO:0016887">
    <property type="term" value="F:ATP hydrolysis activity"/>
    <property type="evidence" value="ECO:0007669"/>
    <property type="project" value="InterPro"/>
</dbReference>
<reference evidence="19" key="1">
    <citation type="journal article" date="2014" name="Int. J. Syst. Evol. Microbiol.">
        <title>Complete genome sequence of Corynebacterium casei LMG S-19264T (=DSM 44701T), isolated from a smear-ripened cheese.</title>
        <authorList>
            <consortium name="US DOE Joint Genome Institute (JGI-PGF)"/>
            <person name="Walter F."/>
            <person name="Albersmeier A."/>
            <person name="Kalinowski J."/>
            <person name="Ruckert C."/>
        </authorList>
    </citation>
    <scope>NUCLEOTIDE SEQUENCE</scope>
    <source>
        <strain evidence="19">CGMCC 1.15179</strain>
    </source>
</reference>
<evidence type="ECO:0000313" key="20">
    <source>
        <dbReference type="Proteomes" id="UP000625210"/>
    </source>
</evidence>
<dbReference type="InterPro" id="IPR044492">
    <property type="entry name" value="P_typ_ATPase_HD_dom"/>
</dbReference>
<dbReference type="NCBIfam" id="TIGR01525">
    <property type="entry name" value="ATPase-IB_hvy"/>
    <property type="match status" value="1"/>
</dbReference>
<dbReference type="PANTHER" id="PTHR48085:SF5">
    <property type="entry name" value="CADMIUM_ZINC-TRANSPORTING ATPASE HMA4-RELATED"/>
    <property type="match status" value="1"/>
</dbReference>
<evidence type="ECO:0000256" key="8">
    <source>
        <dbReference type="ARBA" id="ARBA00022723"/>
    </source>
</evidence>
<evidence type="ECO:0000256" key="2">
    <source>
        <dbReference type="ARBA" id="ARBA00006024"/>
    </source>
</evidence>
<evidence type="ECO:0000256" key="4">
    <source>
        <dbReference type="ARBA" id="ARBA00022475"/>
    </source>
</evidence>
<evidence type="ECO:0000256" key="16">
    <source>
        <dbReference type="ARBA" id="ARBA00049338"/>
    </source>
</evidence>
<evidence type="ECO:0000256" key="3">
    <source>
        <dbReference type="ARBA" id="ARBA00022448"/>
    </source>
</evidence>
<evidence type="ECO:0000259" key="18">
    <source>
        <dbReference type="PROSITE" id="PS50846"/>
    </source>
</evidence>
<evidence type="ECO:0000256" key="1">
    <source>
        <dbReference type="ARBA" id="ARBA00004651"/>
    </source>
</evidence>
<keyword evidence="11" id="KW-1278">Translocase</keyword>
<comment type="catalytic activity">
    <reaction evidence="16">
        <text>Cd(2+)(in) + ATP + H2O = Cd(2+)(out) + ADP + phosphate + H(+)</text>
        <dbReference type="Rhea" id="RHEA:12132"/>
        <dbReference type="ChEBI" id="CHEBI:15377"/>
        <dbReference type="ChEBI" id="CHEBI:15378"/>
        <dbReference type="ChEBI" id="CHEBI:30616"/>
        <dbReference type="ChEBI" id="CHEBI:43474"/>
        <dbReference type="ChEBI" id="CHEBI:48775"/>
        <dbReference type="ChEBI" id="CHEBI:456216"/>
        <dbReference type="EC" id="7.2.2.21"/>
    </reaction>
</comment>
<keyword evidence="5" id="KW-0104">Cadmium</keyword>
<accession>A0A8J2VJH7</accession>
<keyword evidence="4 17" id="KW-1003">Cell membrane</keyword>
<dbReference type="Gene3D" id="3.30.70.100">
    <property type="match status" value="1"/>
</dbReference>
<dbReference type="GO" id="GO:0005524">
    <property type="term" value="F:ATP binding"/>
    <property type="evidence" value="ECO:0007669"/>
    <property type="project" value="UniProtKB-UniRule"/>
</dbReference>
<keyword evidence="13" id="KW-0406">Ion transport</keyword>
<dbReference type="Pfam" id="PF00702">
    <property type="entry name" value="Hydrolase"/>
    <property type="match status" value="1"/>
</dbReference>
<dbReference type="InterPro" id="IPR006121">
    <property type="entry name" value="HMA_dom"/>
</dbReference>
<evidence type="ECO:0000313" key="19">
    <source>
        <dbReference type="EMBL" id="GGE23519.1"/>
    </source>
</evidence>
<dbReference type="Gene3D" id="3.40.1110.10">
    <property type="entry name" value="Calcium-transporting ATPase, cytoplasmic domain N"/>
    <property type="match status" value="1"/>
</dbReference>
<dbReference type="NCBIfam" id="TIGR01511">
    <property type="entry name" value="ATPase-IB1_Cu"/>
    <property type="match status" value="1"/>
</dbReference>
<feature type="transmembrane region" description="Helical" evidence="17">
    <location>
        <begin position="640"/>
        <end position="660"/>
    </location>
</feature>
<dbReference type="InterPro" id="IPR036163">
    <property type="entry name" value="HMA_dom_sf"/>
</dbReference>
<evidence type="ECO:0000256" key="9">
    <source>
        <dbReference type="ARBA" id="ARBA00022741"/>
    </source>
</evidence>
<dbReference type="SFLD" id="SFLDF00027">
    <property type="entry name" value="p-type_atpase"/>
    <property type="match status" value="1"/>
</dbReference>
<feature type="domain" description="HMA" evidence="18">
    <location>
        <begin position="1"/>
        <end position="62"/>
    </location>
</feature>
<dbReference type="PRINTS" id="PR00941">
    <property type="entry name" value="CDATPASE"/>
</dbReference>
<dbReference type="Gene3D" id="2.70.150.10">
    <property type="entry name" value="Calcium-transporting ATPase, cytoplasmic transduction domain A"/>
    <property type="match status" value="1"/>
</dbReference>
<dbReference type="SUPFAM" id="SSF81665">
    <property type="entry name" value="Calcium ATPase, transmembrane domain M"/>
    <property type="match status" value="1"/>
</dbReference>
<dbReference type="Proteomes" id="UP000625210">
    <property type="component" value="Unassembled WGS sequence"/>
</dbReference>
<feature type="transmembrane region" description="Helical" evidence="17">
    <location>
        <begin position="339"/>
        <end position="361"/>
    </location>
</feature>
<keyword evidence="3" id="KW-0813">Transport</keyword>
<dbReference type="NCBIfam" id="TIGR01512">
    <property type="entry name" value="ATPase-IB2_Cd"/>
    <property type="match status" value="1"/>
</dbReference>
<dbReference type="NCBIfam" id="TIGR01494">
    <property type="entry name" value="ATPase_P-type"/>
    <property type="match status" value="1"/>
</dbReference>
<dbReference type="PROSITE" id="PS50846">
    <property type="entry name" value="HMA_2"/>
    <property type="match status" value="1"/>
</dbReference>
<reference evidence="19" key="2">
    <citation type="submission" date="2020-09" db="EMBL/GenBank/DDBJ databases">
        <authorList>
            <person name="Sun Q."/>
            <person name="Zhou Y."/>
        </authorList>
    </citation>
    <scope>NUCLEOTIDE SEQUENCE</scope>
    <source>
        <strain evidence="19">CGMCC 1.15179</strain>
    </source>
</reference>
<evidence type="ECO:0000256" key="11">
    <source>
        <dbReference type="ARBA" id="ARBA00022967"/>
    </source>
</evidence>
<dbReference type="FunFam" id="3.40.50.1000:FF:000020">
    <property type="entry name" value="Probable cation-transporting P-type ATPase"/>
    <property type="match status" value="1"/>
</dbReference>
<evidence type="ECO:0000256" key="14">
    <source>
        <dbReference type="ARBA" id="ARBA00023136"/>
    </source>
</evidence>
<evidence type="ECO:0000256" key="7">
    <source>
        <dbReference type="ARBA" id="ARBA00022692"/>
    </source>
</evidence>
<dbReference type="SFLD" id="SFLDS00003">
    <property type="entry name" value="Haloacid_Dehalogenase"/>
    <property type="match status" value="1"/>
</dbReference>
<dbReference type="InterPro" id="IPR027256">
    <property type="entry name" value="P-typ_ATPase_IB"/>
</dbReference>
<dbReference type="GO" id="GO:0008551">
    <property type="term" value="F:P-type cadmium transporter activity"/>
    <property type="evidence" value="ECO:0007669"/>
    <property type="project" value="UniProtKB-EC"/>
</dbReference>
<keyword evidence="10 17" id="KW-0067">ATP-binding</keyword>
<feature type="transmembrane region" description="Helical" evidence="17">
    <location>
        <begin position="666"/>
        <end position="688"/>
    </location>
</feature>
<keyword evidence="12 17" id="KW-1133">Transmembrane helix</keyword>
<dbReference type="SUPFAM" id="SSF81653">
    <property type="entry name" value="Calcium ATPase, transduction domain A"/>
    <property type="match status" value="1"/>
</dbReference>
<dbReference type="InterPro" id="IPR018303">
    <property type="entry name" value="ATPase_P-typ_P_site"/>
</dbReference>
<dbReference type="InterPro" id="IPR023214">
    <property type="entry name" value="HAD_sf"/>
</dbReference>
<dbReference type="PANTHER" id="PTHR48085">
    <property type="entry name" value="CADMIUM/ZINC-TRANSPORTING ATPASE HMA2-RELATED"/>
    <property type="match status" value="1"/>
</dbReference>
<dbReference type="InterPro" id="IPR008250">
    <property type="entry name" value="ATPase_P-typ_transduc_dom_A_sf"/>
</dbReference>
<keyword evidence="9 17" id="KW-0547">Nucleotide-binding</keyword>
<dbReference type="Gene3D" id="3.40.50.1000">
    <property type="entry name" value="HAD superfamily/HAD-like"/>
    <property type="match status" value="1"/>
</dbReference>
<dbReference type="SFLD" id="SFLDG00002">
    <property type="entry name" value="C1.7:_P-type_atpase_like"/>
    <property type="match status" value="1"/>
</dbReference>
<dbReference type="SUPFAM" id="SSF56784">
    <property type="entry name" value="HAD-like"/>
    <property type="match status" value="1"/>
</dbReference>
<dbReference type="InterPro" id="IPR051014">
    <property type="entry name" value="Cation_Transport_ATPase_IB"/>
</dbReference>
<protein>
    <recommendedName>
        <fullName evidence="15">Cd(2+)-exporting ATPase</fullName>
        <ecNumber evidence="15">7.2.2.21</ecNumber>
    </recommendedName>
</protein>
<keyword evidence="20" id="KW-1185">Reference proteome</keyword>
<evidence type="ECO:0000256" key="10">
    <source>
        <dbReference type="ARBA" id="ARBA00022840"/>
    </source>
</evidence>